<dbReference type="Gene3D" id="3.40.50.300">
    <property type="entry name" value="P-loop containing nucleotide triphosphate hydrolases"/>
    <property type="match status" value="1"/>
</dbReference>
<gene>
    <name evidence="11" type="ORF">UR54_C0003G0013</name>
</gene>
<feature type="transmembrane region" description="Helical" evidence="9">
    <location>
        <begin position="138"/>
        <end position="155"/>
    </location>
</feature>
<dbReference type="AlphaFoldDB" id="A0A0G0E1T3"/>
<protein>
    <recommendedName>
        <fullName evidence="9">Transport permease protein</fullName>
    </recommendedName>
</protein>
<dbReference type="GO" id="GO:0005524">
    <property type="term" value="F:ATP binding"/>
    <property type="evidence" value="ECO:0007669"/>
    <property type="project" value="UniProtKB-KW"/>
</dbReference>
<accession>A0A0G0E1T3</accession>
<evidence type="ECO:0000256" key="4">
    <source>
        <dbReference type="ARBA" id="ARBA00022692"/>
    </source>
</evidence>
<evidence type="ECO:0000256" key="3">
    <source>
        <dbReference type="ARBA" id="ARBA00022448"/>
    </source>
</evidence>
<keyword evidence="7 9" id="KW-1133">Transmembrane helix</keyword>
<reference evidence="11 12" key="1">
    <citation type="journal article" date="2015" name="Nature">
        <title>rRNA introns, odd ribosomes, and small enigmatic genomes across a large radiation of phyla.</title>
        <authorList>
            <person name="Brown C.T."/>
            <person name="Hug L.A."/>
            <person name="Thomas B.C."/>
            <person name="Sharon I."/>
            <person name="Castelle C.J."/>
            <person name="Singh A."/>
            <person name="Wilkins M.J."/>
            <person name="Williams K.H."/>
            <person name="Banfield J.F."/>
        </authorList>
    </citation>
    <scope>NUCLEOTIDE SEQUENCE [LARGE SCALE GENOMIC DNA]</scope>
</reference>
<dbReference type="PANTHER" id="PTHR42711:SF5">
    <property type="entry name" value="ABC TRANSPORTER ATP-BINDING PROTEIN NATA"/>
    <property type="match status" value="1"/>
</dbReference>
<feature type="transmembrane region" description="Helical" evidence="9">
    <location>
        <begin position="211"/>
        <end position="238"/>
    </location>
</feature>
<keyword evidence="3 9" id="KW-0813">Transport</keyword>
<dbReference type="InterPro" id="IPR013525">
    <property type="entry name" value="ABC2_TM"/>
</dbReference>
<dbReference type="PROSITE" id="PS51012">
    <property type="entry name" value="ABC_TM2"/>
    <property type="match status" value="1"/>
</dbReference>
<evidence type="ECO:0000259" key="10">
    <source>
        <dbReference type="PROSITE" id="PS51012"/>
    </source>
</evidence>
<dbReference type="SUPFAM" id="SSF52540">
    <property type="entry name" value="P-loop containing nucleoside triphosphate hydrolases"/>
    <property type="match status" value="1"/>
</dbReference>
<dbReference type="PANTHER" id="PTHR42711">
    <property type="entry name" value="ABC TRANSPORTER ATP-BINDING PROTEIN"/>
    <property type="match status" value="1"/>
</dbReference>
<dbReference type="STRING" id="1618477.UR54_C0003G0013"/>
<keyword evidence="4 9" id="KW-0812">Transmembrane</keyword>
<dbReference type="Proteomes" id="UP000034688">
    <property type="component" value="Unassembled WGS sequence"/>
</dbReference>
<evidence type="ECO:0000256" key="5">
    <source>
        <dbReference type="ARBA" id="ARBA00022741"/>
    </source>
</evidence>
<comment type="similarity">
    <text evidence="2">Belongs to the ABC transporter superfamily.</text>
</comment>
<feature type="transmembrane region" description="Helical" evidence="9">
    <location>
        <begin position="250"/>
        <end position="275"/>
    </location>
</feature>
<proteinExistence type="inferred from homology"/>
<dbReference type="EMBL" id="LBPP01000003">
    <property type="protein sequence ID" value="KKP61362.1"/>
    <property type="molecule type" value="Genomic_DNA"/>
</dbReference>
<keyword evidence="8 9" id="KW-0472">Membrane</keyword>
<dbReference type="InterPro" id="IPR050763">
    <property type="entry name" value="ABC_transporter_ATP-binding"/>
</dbReference>
<organism evidence="11 12">
    <name type="scientific">Candidatus Roizmanbacteria bacterium GW2011_GWA2_34_18</name>
    <dbReference type="NCBI Taxonomy" id="1618477"/>
    <lineage>
        <taxon>Bacteria</taxon>
        <taxon>Candidatus Roizmaniibacteriota</taxon>
    </lineage>
</organism>
<keyword evidence="5" id="KW-0547">Nucleotide-binding</keyword>
<comment type="caution">
    <text evidence="11">The sequence shown here is derived from an EMBL/GenBank/DDBJ whole genome shotgun (WGS) entry which is preliminary data.</text>
</comment>
<feature type="transmembrane region" description="Helical" evidence="9">
    <location>
        <begin position="337"/>
        <end position="359"/>
    </location>
</feature>
<evidence type="ECO:0000256" key="7">
    <source>
        <dbReference type="ARBA" id="ARBA00022989"/>
    </source>
</evidence>
<evidence type="ECO:0000256" key="9">
    <source>
        <dbReference type="RuleBase" id="RU361157"/>
    </source>
</evidence>
<feature type="transmembrane region" description="Helical" evidence="9">
    <location>
        <begin position="282"/>
        <end position="300"/>
    </location>
</feature>
<sequence>MDEPTAFLDPDISDLVRKYILNKVKTEKTSVLFTSHNMAEVTEICDRVIFLNKGKIVAEDTPVGLTKRIKFCKVRLFFDLNLGKAELLLKNYKYNFSSVEKEILVDIEEEKVGQLLGRLSLAKLKYSQITIEKPTLDGWPFFGLLIWGLTISFLQNNSSSNFSFITMIIGGIVFWEIIVQPQREISINFIDEMWNKNILNLFASPLTKAEYLTALVIIGIIKMFITVISLTIGSIVLYKFNIFASFGLHIPILFINLIIFGITLGLFVNSLILRFGISVQEIAWAIVAIVQPFSCVLYPLSSLPVWVQRISVVLPPTYVFEEMRRILFSNKIEINNLIFAFLLNLLYLVLTIWFFSVMFEKAREHGRLVKLN</sequence>
<feature type="transmembrane region" description="Helical" evidence="9">
    <location>
        <begin position="161"/>
        <end position="179"/>
    </location>
</feature>
<evidence type="ECO:0000256" key="2">
    <source>
        <dbReference type="ARBA" id="ARBA00005417"/>
    </source>
</evidence>
<evidence type="ECO:0000256" key="1">
    <source>
        <dbReference type="ARBA" id="ARBA00004141"/>
    </source>
</evidence>
<keyword evidence="9" id="KW-1003">Cell membrane</keyword>
<evidence type="ECO:0000313" key="12">
    <source>
        <dbReference type="Proteomes" id="UP000034688"/>
    </source>
</evidence>
<dbReference type="Pfam" id="PF01061">
    <property type="entry name" value="ABC2_membrane"/>
    <property type="match status" value="1"/>
</dbReference>
<comment type="similarity">
    <text evidence="9">Belongs to the ABC-2 integral membrane protein family.</text>
</comment>
<evidence type="ECO:0000256" key="6">
    <source>
        <dbReference type="ARBA" id="ARBA00022840"/>
    </source>
</evidence>
<feature type="domain" description="ABC transmembrane type-2" evidence="10">
    <location>
        <begin position="131"/>
        <end position="358"/>
    </location>
</feature>
<evidence type="ECO:0000313" key="11">
    <source>
        <dbReference type="EMBL" id="KKP61362.1"/>
    </source>
</evidence>
<dbReference type="GO" id="GO:0005886">
    <property type="term" value="C:plasma membrane"/>
    <property type="evidence" value="ECO:0007669"/>
    <property type="project" value="UniProtKB-SubCell"/>
</dbReference>
<evidence type="ECO:0000256" key="8">
    <source>
        <dbReference type="ARBA" id="ARBA00023136"/>
    </source>
</evidence>
<comment type="subcellular location">
    <subcellularLocation>
        <location evidence="9">Cell membrane</location>
        <topology evidence="9">Multi-pass membrane protein</topology>
    </subcellularLocation>
    <subcellularLocation>
        <location evidence="1">Membrane</location>
        <topology evidence="1">Multi-pass membrane protein</topology>
    </subcellularLocation>
</comment>
<dbReference type="InterPro" id="IPR027417">
    <property type="entry name" value="P-loop_NTPase"/>
</dbReference>
<keyword evidence="6" id="KW-0067">ATP-binding</keyword>
<dbReference type="InterPro" id="IPR047817">
    <property type="entry name" value="ABC2_TM_bact-type"/>
</dbReference>
<dbReference type="GO" id="GO:0140359">
    <property type="term" value="F:ABC-type transporter activity"/>
    <property type="evidence" value="ECO:0007669"/>
    <property type="project" value="InterPro"/>
</dbReference>
<name>A0A0G0E1T3_9BACT</name>